<dbReference type="EMBL" id="LHZA01000120">
    <property type="protein sequence ID" value="KXU97383.1"/>
    <property type="molecule type" value="Genomic_DNA"/>
</dbReference>
<comment type="caution">
    <text evidence="1">The sequence shown here is derived from an EMBL/GenBank/DDBJ whole genome shotgun (WGS) entry which is preliminary data.</text>
</comment>
<evidence type="ECO:0000313" key="2">
    <source>
        <dbReference type="Proteomes" id="UP000075473"/>
    </source>
</evidence>
<dbReference type="RefSeq" id="WP_062248374.1">
    <property type="nucleotide sequence ID" value="NZ_LHZA01000120.1"/>
</dbReference>
<reference evidence="1 2" key="1">
    <citation type="submission" date="2015-06" db="EMBL/GenBank/DDBJ databases">
        <title>Improved classification and identification of acetic acid bacteria using matrix-assisted laser desorption/ionization time-of-flight mass spectrometry; Gluconobacter nephelii and Gluconobacter uchimurae are later heterotypic synonyms of Gluconobacter japonicus and Gluconobacter oxydans, respectively.</title>
        <authorList>
            <person name="Li L."/>
            <person name="Cleenwerck I."/>
            <person name="De Vuyst L."/>
            <person name="Vandamme P."/>
        </authorList>
    </citation>
    <scope>NUCLEOTIDE SEQUENCE [LARGE SCALE GENOMIC DNA]</scope>
    <source>
        <strain evidence="1 2">LMG 1625</strain>
    </source>
</reference>
<gene>
    <name evidence="1" type="ORF">AD928_03710</name>
</gene>
<proteinExistence type="predicted"/>
<organism evidence="1 2">
    <name type="scientific">Acetobacter cerevisiae</name>
    <dbReference type="NCBI Taxonomy" id="178900"/>
    <lineage>
        <taxon>Bacteria</taxon>
        <taxon>Pseudomonadati</taxon>
        <taxon>Pseudomonadota</taxon>
        <taxon>Alphaproteobacteria</taxon>
        <taxon>Acetobacterales</taxon>
        <taxon>Acetobacteraceae</taxon>
        <taxon>Acetobacter</taxon>
    </lineage>
</organism>
<dbReference type="PATRIC" id="fig|178900.5.peg.2973"/>
<sequence>MTDAKTAYPDRYYAAYDTTAPQPTPVIGWYDTGSMSSLAAVPPAASLIPVSAADWANTISFRLPSGRGVLNGKIIDYTAPVPPVPLTTQAQNALVAARQTVWGNYGALNEPTPEVWVTYLKALRAIAEGGDTTSTTLPEAPA</sequence>
<name>A0A149QJG7_9PROT</name>
<dbReference type="Proteomes" id="UP000075473">
    <property type="component" value="Unassembled WGS sequence"/>
</dbReference>
<protein>
    <recommendedName>
        <fullName evidence="3">Phage tail protein</fullName>
    </recommendedName>
</protein>
<evidence type="ECO:0000313" key="1">
    <source>
        <dbReference type="EMBL" id="KXU97383.1"/>
    </source>
</evidence>
<evidence type="ECO:0008006" key="3">
    <source>
        <dbReference type="Google" id="ProtNLM"/>
    </source>
</evidence>
<accession>A0A149QJG7</accession>
<dbReference type="AlphaFoldDB" id="A0A149QJG7"/>